<dbReference type="KEGG" id="wcp:H9Q76_03880"/>
<evidence type="ECO:0000313" key="2">
    <source>
        <dbReference type="Proteomes" id="UP000515819"/>
    </source>
</evidence>
<dbReference type="AlphaFoldDB" id="A0A7G9FPE9"/>
<accession>A0A7G9FPE9</accession>
<reference evidence="1 2" key="1">
    <citation type="submission" date="2020-08" db="EMBL/GenBank/DDBJ databases">
        <authorList>
            <person name="Liu C."/>
            <person name="Sun Q."/>
        </authorList>
    </citation>
    <scope>NUCLEOTIDE SEQUENCE [LARGE SCALE GENOMIC DNA]</scope>
    <source>
        <strain evidence="1 2">NSJ-4</strain>
    </source>
</reference>
<dbReference type="RefSeq" id="WP_249321699.1">
    <property type="nucleotide sequence ID" value="NZ_CP060632.1"/>
</dbReference>
<dbReference type="EMBL" id="CP060632">
    <property type="protein sequence ID" value="QNM00431.1"/>
    <property type="molecule type" value="Genomic_DNA"/>
</dbReference>
<sequence>MLFVIARDNECEELVEEKLVLHRDWFELLAKKSIGSKYVNAEWQFAKHLGDCEGCDPELIFSFIKSEYEYTSRMALQTMAELKPECAERYAFEFWDRGKYPAGSSEDEYQKIMALHVLAKLNSPRLEAYLERAKQSDYKWLRKNAEELSAK</sequence>
<organism evidence="1 2">
    <name type="scientific">Wujia chipingensis</name>
    <dbReference type="NCBI Taxonomy" id="2763670"/>
    <lineage>
        <taxon>Bacteria</taxon>
        <taxon>Bacillati</taxon>
        <taxon>Bacillota</taxon>
        <taxon>Clostridia</taxon>
        <taxon>Lachnospirales</taxon>
        <taxon>Lachnospiraceae</taxon>
        <taxon>Wujia</taxon>
    </lineage>
</organism>
<evidence type="ECO:0000313" key="1">
    <source>
        <dbReference type="EMBL" id="QNM00431.1"/>
    </source>
</evidence>
<dbReference type="Proteomes" id="UP000515819">
    <property type="component" value="Chromosome"/>
</dbReference>
<name>A0A7G9FPE9_9FIRM</name>
<keyword evidence="2" id="KW-1185">Reference proteome</keyword>
<gene>
    <name evidence="1" type="ORF">H9Q76_03880</name>
</gene>
<protein>
    <submittedName>
        <fullName evidence="1">Uncharacterized protein</fullName>
    </submittedName>
</protein>
<proteinExistence type="predicted"/>